<evidence type="ECO:0000256" key="3">
    <source>
        <dbReference type="ARBA" id="ARBA00022475"/>
    </source>
</evidence>
<protein>
    <recommendedName>
        <fullName evidence="11">Gustatory receptor</fullName>
    </recommendedName>
</protein>
<accession>A0ABD1CLL3</accession>
<dbReference type="AlphaFoldDB" id="A0ABD1CLL3"/>
<keyword evidence="5 8" id="KW-1133">Transmembrane helix</keyword>
<evidence type="ECO:0000256" key="4">
    <source>
        <dbReference type="ARBA" id="ARBA00022692"/>
    </source>
</evidence>
<feature type="transmembrane region" description="Helical" evidence="8">
    <location>
        <begin position="70"/>
        <end position="91"/>
    </location>
</feature>
<dbReference type="GO" id="GO:0050916">
    <property type="term" value="P:sensory perception of sweet taste"/>
    <property type="evidence" value="ECO:0007669"/>
    <property type="project" value="UniProtKB-ARBA"/>
</dbReference>
<feature type="transmembrane region" description="Helical" evidence="8">
    <location>
        <begin position="519"/>
        <end position="537"/>
    </location>
</feature>
<evidence type="ECO:0000256" key="8">
    <source>
        <dbReference type="SAM" id="Phobius"/>
    </source>
</evidence>
<dbReference type="InterPro" id="IPR009318">
    <property type="entry name" value="Gustatory_rcpt"/>
</dbReference>
<feature type="transmembrane region" description="Helical" evidence="8">
    <location>
        <begin position="697"/>
        <end position="722"/>
    </location>
</feature>
<feature type="transmembrane region" description="Helical" evidence="8">
    <location>
        <begin position="663"/>
        <end position="685"/>
    </location>
</feature>
<dbReference type="GO" id="GO:0005886">
    <property type="term" value="C:plasma membrane"/>
    <property type="evidence" value="ECO:0007669"/>
    <property type="project" value="UniProtKB-SubCell"/>
</dbReference>
<organism evidence="9 10">
    <name type="scientific">Culex pipiens pipiens</name>
    <name type="common">Northern house mosquito</name>
    <dbReference type="NCBI Taxonomy" id="38569"/>
    <lineage>
        <taxon>Eukaryota</taxon>
        <taxon>Metazoa</taxon>
        <taxon>Ecdysozoa</taxon>
        <taxon>Arthropoda</taxon>
        <taxon>Hexapoda</taxon>
        <taxon>Insecta</taxon>
        <taxon>Pterygota</taxon>
        <taxon>Neoptera</taxon>
        <taxon>Endopterygota</taxon>
        <taxon>Diptera</taxon>
        <taxon>Nematocera</taxon>
        <taxon>Culicoidea</taxon>
        <taxon>Culicidae</taxon>
        <taxon>Culicinae</taxon>
        <taxon>Culicini</taxon>
        <taxon>Culex</taxon>
        <taxon>Culex</taxon>
    </lineage>
</organism>
<evidence type="ECO:0000256" key="2">
    <source>
        <dbReference type="ARBA" id="ARBA00005327"/>
    </source>
</evidence>
<feature type="transmembrane region" description="Helical" evidence="8">
    <location>
        <begin position="175"/>
        <end position="194"/>
    </location>
</feature>
<sequence>WLNKCMRLTWTYLDVFIISFSLAAQFRYNQIYYRLISLPSVASLPSTFWRDIRTDYMAVSQLVAFLDDKFGHLILLACANDMFFIATQLFQGFQRRPAFATMVYYWYSLSLLIFRTLCMLYVGSGIHVASMSPLTILRNVPSKNWGLDLQRFMDDVASGDNTLSGKKFFYLRRQIILAMAGTLVTYELVLMDQIKQAPDDSKDLLFIGQCIALMPVVEIFNHNFQRARFKPLSARFLYSILYLVFGGVYGVCSFQWCYVKGLDMALFGDLFFIVVVYTSAVLFLVISPQWHTVLKVFNECEKIMLRDTYRKVTERYTRFNLAWQIRLIAFGLLVLAFIEDVLNCNSVYQGNVWIIRCMRLTWTYLDVFIISFSLAAQFRYNQIYYRLISVPSVASLPSTFWRDIRTDYVAVSQLVAFLDDKFGHLIVLACANDMLCTATQLFQGFQRRPAFATIIYYWYSLSLLIFRTLCTLYVGSGIHVASMSPLTILRNVPSKNWGLDRLMEDVASGDNTLSGKKFFYLRRPIILAVSVFAKDVYGINFRWRSPRTLYSLFFVVLAFIALCAQINLTALLTVTTGQVVFKYVSYNLPTVLLVEFTHKVYLFIWSFMDLFITLISIGLLTRFEQFYQRIEVLKGKPKPEVFWAEVRGDYIKISSLVTYLDEILSPMILITCASDVFFITFQLYMAVRMKTTSITTIYYRFSLIFLIFRALLMLLTSSHVYVASRKPLEVLRAVPMSSWTISVRRK</sequence>
<feature type="transmembrane region" description="Helical" evidence="8">
    <location>
        <begin position="549"/>
        <end position="580"/>
    </location>
</feature>
<comment type="caution">
    <text evidence="9">The sequence shown here is derived from an EMBL/GenBank/DDBJ whole genome shotgun (WGS) entry which is preliminary data.</text>
</comment>
<dbReference type="GO" id="GO:0008527">
    <property type="term" value="F:taste receptor activity"/>
    <property type="evidence" value="ECO:0007669"/>
    <property type="project" value="UniProtKB-ARBA"/>
</dbReference>
<name>A0ABD1CLL3_CULPP</name>
<keyword evidence="10" id="KW-1185">Reference proteome</keyword>
<evidence type="ECO:0000256" key="7">
    <source>
        <dbReference type="ARBA" id="ARBA00023170"/>
    </source>
</evidence>
<keyword evidence="4 8" id="KW-0812">Transmembrane</keyword>
<comment type="subcellular location">
    <subcellularLocation>
        <location evidence="1">Cell membrane</location>
        <topology evidence="1">Multi-pass membrane protein</topology>
    </subcellularLocation>
</comment>
<reference evidence="9 10" key="1">
    <citation type="submission" date="2024-05" db="EMBL/GenBank/DDBJ databases">
        <title>Culex pipiens pipiens assembly and annotation.</title>
        <authorList>
            <person name="Alout H."/>
            <person name="Durand T."/>
        </authorList>
    </citation>
    <scope>NUCLEOTIDE SEQUENCE [LARGE SCALE GENOMIC DNA]</scope>
    <source>
        <strain evidence="9">HA-2024</strain>
        <tissue evidence="9">Whole body</tissue>
    </source>
</reference>
<evidence type="ECO:0000256" key="6">
    <source>
        <dbReference type="ARBA" id="ARBA00023136"/>
    </source>
</evidence>
<feature type="transmembrane region" description="Helical" evidence="8">
    <location>
        <begin position="264"/>
        <end position="286"/>
    </location>
</feature>
<feature type="transmembrane region" description="Helical" evidence="8">
    <location>
        <begin position="103"/>
        <end position="122"/>
    </location>
</feature>
<dbReference type="EMBL" id="JBEHCU010011068">
    <property type="protein sequence ID" value="KAL1377290.1"/>
    <property type="molecule type" value="Genomic_DNA"/>
</dbReference>
<feature type="transmembrane region" description="Helical" evidence="8">
    <location>
        <begin position="600"/>
        <end position="620"/>
    </location>
</feature>
<evidence type="ECO:0000256" key="1">
    <source>
        <dbReference type="ARBA" id="ARBA00004651"/>
    </source>
</evidence>
<feature type="transmembrane region" description="Helical" evidence="8">
    <location>
        <begin position="319"/>
        <end position="338"/>
    </location>
</feature>
<evidence type="ECO:0000313" key="9">
    <source>
        <dbReference type="EMBL" id="KAL1377290.1"/>
    </source>
</evidence>
<dbReference type="Pfam" id="PF06151">
    <property type="entry name" value="Trehalose_recp"/>
    <property type="match status" value="3"/>
</dbReference>
<comment type="similarity">
    <text evidence="2">Belongs to the insect chemoreceptor superfamily. Gustatory receptor (GR) family. Gr5a subfamily.</text>
</comment>
<feature type="transmembrane region" description="Helical" evidence="8">
    <location>
        <begin position="206"/>
        <end position="224"/>
    </location>
</feature>
<dbReference type="PANTHER" id="PTHR21421">
    <property type="entry name" value="GUSTATORY RECEPTOR"/>
    <property type="match status" value="1"/>
</dbReference>
<evidence type="ECO:0000256" key="5">
    <source>
        <dbReference type="ARBA" id="ARBA00022989"/>
    </source>
</evidence>
<keyword evidence="6 8" id="KW-0472">Membrane</keyword>
<dbReference type="PANTHER" id="PTHR21421:SF35">
    <property type="entry name" value="GUSTATORY RECEPTOR FOR SUGAR TASTE 64B-RELATED"/>
    <property type="match status" value="1"/>
</dbReference>
<feature type="transmembrane region" description="Helical" evidence="8">
    <location>
        <begin position="454"/>
        <end position="475"/>
    </location>
</feature>
<keyword evidence="3" id="KW-1003">Cell membrane</keyword>
<evidence type="ECO:0008006" key="11">
    <source>
        <dbReference type="Google" id="ProtNLM"/>
    </source>
</evidence>
<keyword evidence="7" id="KW-0675">Receptor</keyword>
<dbReference type="Proteomes" id="UP001562425">
    <property type="component" value="Unassembled WGS sequence"/>
</dbReference>
<gene>
    <name evidence="9" type="ORF">pipiens_016359</name>
</gene>
<feature type="transmembrane region" description="Helical" evidence="8">
    <location>
        <begin position="236"/>
        <end position="258"/>
    </location>
</feature>
<feature type="transmembrane region" description="Helical" evidence="8">
    <location>
        <begin position="353"/>
        <end position="376"/>
    </location>
</feature>
<evidence type="ECO:0000313" key="10">
    <source>
        <dbReference type="Proteomes" id="UP001562425"/>
    </source>
</evidence>
<proteinExistence type="inferred from homology"/>
<feature type="non-terminal residue" evidence="9">
    <location>
        <position position="1"/>
    </location>
</feature>